<dbReference type="Proteomes" id="UP000515450">
    <property type="component" value="Chromosome"/>
</dbReference>
<name>A0A7G5DXD7_9SPHI</name>
<dbReference type="AlphaFoldDB" id="A0A7G5DXD7"/>
<feature type="domain" description="Response regulatory" evidence="3">
    <location>
        <begin position="4"/>
        <end position="118"/>
    </location>
</feature>
<evidence type="ECO:0000313" key="4">
    <source>
        <dbReference type="EMBL" id="QMV66412.1"/>
    </source>
</evidence>
<keyword evidence="1 2" id="KW-0597">Phosphoprotein</keyword>
<dbReference type="Gene3D" id="3.40.50.2300">
    <property type="match status" value="1"/>
</dbReference>
<dbReference type="Pfam" id="PF00072">
    <property type="entry name" value="Response_reg"/>
    <property type="match status" value="1"/>
</dbReference>
<dbReference type="RefSeq" id="WP_153846269.1">
    <property type="nucleotide sequence ID" value="NZ_CP058555.1"/>
</dbReference>
<dbReference type="EMBL" id="CP058555">
    <property type="protein sequence ID" value="QMV66412.1"/>
    <property type="molecule type" value="Genomic_DNA"/>
</dbReference>
<dbReference type="PROSITE" id="PS50110">
    <property type="entry name" value="RESPONSE_REGULATORY"/>
    <property type="match status" value="1"/>
</dbReference>
<organism evidence="4 5">
    <name type="scientific">Sphingobacterium paramultivorum</name>
    <dbReference type="NCBI Taxonomy" id="2886510"/>
    <lineage>
        <taxon>Bacteria</taxon>
        <taxon>Pseudomonadati</taxon>
        <taxon>Bacteroidota</taxon>
        <taxon>Sphingobacteriia</taxon>
        <taxon>Sphingobacteriales</taxon>
        <taxon>Sphingobacteriaceae</taxon>
        <taxon>Sphingobacterium</taxon>
    </lineage>
</organism>
<sequence>MNRKIFVCDDNLLILQSLELVLSLTEATIISENRSTEALEYILQEKPDIFICDLEMPVRSGEDLIKEIRSRRECDYLFIICVSASSEGRAIALNAGADYFLPKPFAINELLPVVTAVLTSKNY</sequence>
<keyword evidence="5" id="KW-1185">Reference proteome</keyword>
<gene>
    <name evidence="4" type="ORF">HS960_01495</name>
</gene>
<dbReference type="SUPFAM" id="SSF52172">
    <property type="entry name" value="CheY-like"/>
    <property type="match status" value="1"/>
</dbReference>
<evidence type="ECO:0000256" key="2">
    <source>
        <dbReference type="PROSITE-ProRule" id="PRU00169"/>
    </source>
</evidence>
<dbReference type="InterPro" id="IPR001789">
    <property type="entry name" value="Sig_transdc_resp-reg_receiver"/>
</dbReference>
<dbReference type="GO" id="GO:0000160">
    <property type="term" value="P:phosphorelay signal transduction system"/>
    <property type="evidence" value="ECO:0007669"/>
    <property type="project" value="InterPro"/>
</dbReference>
<dbReference type="PANTHER" id="PTHR44591:SF3">
    <property type="entry name" value="RESPONSE REGULATORY DOMAIN-CONTAINING PROTEIN"/>
    <property type="match status" value="1"/>
</dbReference>
<accession>A0A7G5DXD7</accession>
<dbReference type="InterPro" id="IPR011006">
    <property type="entry name" value="CheY-like_superfamily"/>
</dbReference>
<reference evidence="4 5" key="1">
    <citation type="journal article" date="2020" name="G3 (Bethesda)">
        <title>CeMbio - The Caenorhabditis elegans Microbiome Resource.</title>
        <authorList>
            <person name="Dirksen P."/>
            <person name="Assie A."/>
            <person name="Zimmermann J."/>
            <person name="Zhang F."/>
            <person name="Tietje A.M."/>
            <person name="Marsh S.A."/>
            <person name="Felix M.A."/>
            <person name="Shapira M."/>
            <person name="Kaleta C."/>
            <person name="Schulenburg H."/>
            <person name="Samuel B."/>
        </authorList>
    </citation>
    <scope>NUCLEOTIDE SEQUENCE [LARGE SCALE GENOMIC DNA]</scope>
    <source>
        <strain evidence="4 5">BIGb0170</strain>
    </source>
</reference>
<dbReference type="PANTHER" id="PTHR44591">
    <property type="entry name" value="STRESS RESPONSE REGULATOR PROTEIN 1"/>
    <property type="match status" value="1"/>
</dbReference>
<evidence type="ECO:0000256" key="1">
    <source>
        <dbReference type="ARBA" id="ARBA00022553"/>
    </source>
</evidence>
<feature type="modified residue" description="4-aspartylphosphate" evidence="2">
    <location>
        <position position="53"/>
    </location>
</feature>
<dbReference type="SMART" id="SM00448">
    <property type="entry name" value="REC"/>
    <property type="match status" value="1"/>
</dbReference>
<evidence type="ECO:0000313" key="5">
    <source>
        <dbReference type="Proteomes" id="UP000515450"/>
    </source>
</evidence>
<protein>
    <submittedName>
        <fullName evidence="4">Response regulator</fullName>
    </submittedName>
</protein>
<dbReference type="InterPro" id="IPR050595">
    <property type="entry name" value="Bact_response_regulator"/>
</dbReference>
<proteinExistence type="predicted"/>
<evidence type="ECO:0000259" key="3">
    <source>
        <dbReference type="PROSITE" id="PS50110"/>
    </source>
</evidence>